<sequence>MDTARLRMRPHGQAGCRAPGLARRAPRPAPLRYQVADRAAEAPQDGVDDACSTSDRSRTAAEPRLGHHASSGLAARLALERLYASPLDWSRGLPLATVSATPGAAGPPAALAAQQQQQQAAAPREQRGGTGGGGAGPGGGDGRERSPDYYANVGDAIRTLREDIPLLFDRELNFSIYRDDITFRDPRNSFSGIQNYRTIFWSLRFHGRIFFRRIYVEVKRIWQTEDGLIRMRWTVHGEPRVPWEAEGIFDGISQYKLDHEGRIYEHAVDNVILRDPPVGLLPWLFSINLRPQQQAVPGAFFTPGPAADAAAAASACGGDGAGAGGGQQQRRGWWRRPEQRRLRQQQRQAAAPCHPAADVAAGEAEAAALAAAAAAAPPGWWAALLARFSWVRFYAAILATVRVLQQAQEQLQLLRPEPACAGER</sequence>
<accession>A0A2V0NYZ6</accession>
<gene>
    <name evidence="2" type="ORF">Rsub_03280</name>
</gene>
<evidence type="ECO:0000256" key="1">
    <source>
        <dbReference type="SAM" id="MobiDB-lite"/>
    </source>
</evidence>
<evidence type="ECO:0000313" key="3">
    <source>
        <dbReference type="Proteomes" id="UP000247498"/>
    </source>
</evidence>
<name>A0A2V0NYZ6_9CHLO</name>
<dbReference type="InParanoid" id="A0A2V0NYZ6"/>
<feature type="compositionally biased region" description="Low complexity" evidence="1">
    <location>
        <begin position="102"/>
        <end position="123"/>
    </location>
</feature>
<feature type="region of interest" description="Disordered" evidence="1">
    <location>
        <begin position="100"/>
        <end position="148"/>
    </location>
</feature>
<feature type="compositionally biased region" description="Basic and acidic residues" evidence="1">
    <location>
        <begin position="55"/>
        <end position="65"/>
    </location>
</feature>
<dbReference type="Proteomes" id="UP000247498">
    <property type="component" value="Unassembled WGS sequence"/>
</dbReference>
<reference evidence="2 3" key="1">
    <citation type="journal article" date="2018" name="Sci. Rep.">
        <title>Raphidocelis subcapitata (=Pseudokirchneriella subcapitata) provides an insight into genome evolution and environmental adaptations in the Sphaeropleales.</title>
        <authorList>
            <person name="Suzuki S."/>
            <person name="Yamaguchi H."/>
            <person name="Nakajima N."/>
            <person name="Kawachi M."/>
        </authorList>
    </citation>
    <scope>NUCLEOTIDE SEQUENCE [LARGE SCALE GENOMIC DNA]</scope>
    <source>
        <strain evidence="2 3">NIES-35</strain>
    </source>
</reference>
<dbReference type="PANTHER" id="PTHR31094:SF2">
    <property type="entry name" value="RIKEN CDNA 2310061I04 GENE"/>
    <property type="match status" value="1"/>
</dbReference>
<proteinExistence type="predicted"/>
<feature type="compositionally biased region" description="Gly residues" evidence="1">
    <location>
        <begin position="128"/>
        <end position="140"/>
    </location>
</feature>
<dbReference type="OrthoDB" id="44820at2759"/>
<comment type="caution">
    <text evidence="2">The sequence shown here is derived from an EMBL/GenBank/DDBJ whole genome shotgun (WGS) entry which is preliminary data.</text>
</comment>
<evidence type="ECO:0000313" key="2">
    <source>
        <dbReference type="EMBL" id="GBF90147.1"/>
    </source>
</evidence>
<feature type="compositionally biased region" description="Basic residues" evidence="1">
    <location>
        <begin position="1"/>
        <end position="10"/>
    </location>
</feature>
<dbReference type="InterPro" id="IPR018790">
    <property type="entry name" value="DUF2358"/>
</dbReference>
<keyword evidence="3" id="KW-1185">Reference proteome</keyword>
<dbReference type="InterPro" id="IPR032710">
    <property type="entry name" value="NTF2-like_dom_sf"/>
</dbReference>
<dbReference type="AlphaFoldDB" id="A0A2V0NYZ6"/>
<feature type="compositionally biased region" description="Low complexity" evidence="1">
    <location>
        <begin position="14"/>
        <end position="23"/>
    </location>
</feature>
<protein>
    <submittedName>
        <fullName evidence="2">Uncharacterized protein</fullName>
    </submittedName>
</protein>
<dbReference type="Pfam" id="PF10184">
    <property type="entry name" value="DUF2358"/>
    <property type="match status" value="1"/>
</dbReference>
<dbReference type="SUPFAM" id="SSF54427">
    <property type="entry name" value="NTF2-like"/>
    <property type="match status" value="1"/>
</dbReference>
<feature type="region of interest" description="Disordered" evidence="1">
    <location>
        <begin position="1"/>
        <end position="71"/>
    </location>
</feature>
<dbReference type="PANTHER" id="PTHR31094">
    <property type="entry name" value="RIKEN CDNA 2310061I04 GENE"/>
    <property type="match status" value="1"/>
</dbReference>
<organism evidence="2 3">
    <name type="scientific">Raphidocelis subcapitata</name>
    <dbReference type="NCBI Taxonomy" id="307507"/>
    <lineage>
        <taxon>Eukaryota</taxon>
        <taxon>Viridiplantae</taxon>
        <taxon>Chlorophyta</taxon>
        <taxon>core chlorophytes</taxon>
        <taxon>Chlorophyceae</taxon>
        <taxon>CS clade</taxon>
        <taxon>Sphaeropleales</taxon>
        <taxon>Selenastraceae</taxon>
        <taxon>Raphidocelis</taxon>
    </lineage>
</organism>
<dbReference type="EMBL" id="BDRX01000015">
    <property type="protein sequence ID" value="GBF90147.1"/>
    <property type="molecule type" value="Genomic_DNA"/>
</dbReference>